<name>A0A6L7FZ42_9RHOB</name>
<evidence type="ECO:0000256" key="8">
    <source>
        <dbReference type="PROSITE-ProRule" id="PRU00278"/>
    </source>
</evidence>
<organism evidence="11 12">
    <name type="scientific">Pseudooceanicola albus</name>
    <dbReference type="NCBI Taxonomy" id="2692189"/>
    <lineage>
        <taxon>Bacteria</taxon>
        <taxon>Pseudomonadati</taxon>
        <taxon>Pseudomonadota</taxon>
        <taxon>Alphaproteobacteria</taxon>
        <taxon>Rhodobacterales</taxon>
        <taxon>Paracoccaceae</taxon>
        <taxon>Pseudooceanicola</taxon>
    </lineage>
</organism>
<accession>A0A6L7FZ42</accession>
<comment type="catalytic activity">
    <reaction evidence="1">
        <text>[protein]-peptidylproline (omega=180) = [protein]-peptidylproline (omega=0)</text>
        <dbReference type="Rhea" id="RHEA:16237"/>
        <dbReference type="Rhea" id="RHEA-COMP:10747"/>
        <dbReference type="Rhea" id="RHEA-COMP:10748"/>
        <dbReference type="ChEBI" id="CHEBI:83833"/>
        <dbReference type="ChEBI" id="CHEBI:83834"/>
        <dbReference type="EC" id="5.2.1.8"/>
    </reaction>
</comment>
<dbReference type="PANTHER" id="PTHR47245:SF2">
    <property type="entry name" value="PEPTIDYL-PROLYL CIS-TRANS ISOMERASE HP_0175-RELATED"/>
    <property type="match status" value="1"/>
</dbReference>
<sequence>MAEDSAAKDSAAPAATTAAPAATDTAADTKKDTTPVTADTVLATVGDTKITVGHLLTARDNLPQQYQKIPTSVIFPGLLNQLVQQEVLKQSYKGTVPKIVQYSLDNTDRSIMASVALADYLQANINDDMLKAEYNKEYGDGYEPKEEWHAAHILVKTEDEAKAVEKDLKDGADFAKEAKEKSTGPSGPNGGDLGWFSDGMMVPDFQKAVAALKPGEVSAPVKTQFGWHVIKLIDTRKQAPKFEDVKAQLQDKVQQDLAGKYIDSLVAGAQVDKSAADGIDPSQLDKIDLSE</sequence>
<feature type="domain" description="PpiC" evidence="10">
    <location>
        <begin position="145"/>
        <end position="234"/>
    </location>
</feature>
<dbReference type="InterPro" id="IPR050245">
    <property type="entry name" value="PrsA_foldase"/>
</dbReference>
<evidence type="ECO:0000256" key="5">
    <source>
        <dbReference type="ARBA" id="ARBA00023110"/>
    </source>
</evidence>
<dbReference type="InterPro" id="IPR000297">
    <property type="entry name" value="PPIase_PpiC"/>
</dbReference>
<dbReference type="Pfam" id="PF00639">
    <property type="entry name" value="Rotamase"/>
    <property type="match status" value="1"/>
</dbReference>
<dbReference type="PROSITE" id="PS50198">
    <property type="entry name" value="PPIC_PPIASE_2"/>
    <property type="match status" value="1"/>
</dbReference>
<keyword evidence="12" id="KW-1185">Reference proteome</keyword>
<evidence type="ECO:0000256" key="2">
    <source>
        <dbReference type="ARBA" id="ARBA00007656"/>
    </source>
</evidence>
<evidence type="ECO:0000256" key="6">
    <source>
        <dbReference type="ARBA" id="ARBA00030642"/>
    </source>
</evidence>
<evidence type="ECO:0000256" key="1">
    <source>
        <dbReference type="ARBA" id="ARBA00000971"/>
    </source>
</evidence>
<reference evidence="11 12" key="1">
    <citation type="submission" date="2019-12" db="EMBL/GenBank/DDBJ databases">
        <authorList>
            <person name="Li M."/>
        </authorList>
    </citation>
    <scope>NUCLEOTIDE SEQUENCE [LARGE SCALE GENOMIC DNA]</scope>
    <source>
        <strain evidence="11 12">GBMRC 2024</strain>
    </source>
</reference>
<protein>
    <recommendedName>
        <fullName evidence="4">Parvulin-like PPIase</fullName>
        <ecNumber evidence="3">5.2.1.8</ecNumber>
    </recommendedName>
    <alternativeName>
        <fullName evidence="6">Peptidyl-prolyl cis-trans isomerase plp</fullName>
    </alternativeName>
    <alternativeName>
        <fullName evidence="7">Rotamase plp</fullName>
    </alternativeName>
</protein>
<dbReference type="Proteomes" id="UP000477911">
    <property type="component" value="Unassembled WGS sequence"/>
</dbReference>
<keyword evidence="5 8" id="KW-0697">Rotamase</keyword>
<dbReference type="PANTHER" id="PTHR47245">
    <property type="entry name" value="PEPTIDYLPROLYL ISOMERASE"/>
    <property type="match status" value="1"/>
</dbReference>
<evidence type="ECO:0000313" key="12">
    <source>
        <dbReference type="Proteomes" id="UP000477911"/>
    </source>
</evidence>
<dbReference type="EC" id="5.2.1.8" evidence="3"/>
<dbReference type="SUPFAM" id="SSF54534">
    <property type="entry name" value="FKBP-like"/>
    <property type="match status" value="1"/>
</dbReference>
<feature type="region of interest" description="Disordered" evidence="9">
    <location>
        <begin position="1"/>
        <end position="31"/>
    </location>
</feature>
<evidence type="ECO:0000256" key="4">
    <source>
        <dbReference type="ARBA" id="ARBA00018370"/>
    </source>
</evidence>
<evidence type="ECO:0000256" key="7">
    <source>
        <dbReference type="ARBA" id="ARBA00031484"/>
    </source>
</evidence>
<dbReference type="InterPro" id="IPR046357">
    <property type="entry name" value="PPIase_dom_sf"/>
</dbReference>
<comment type="caution">
    <text evidence="11">The sequence shown here is derived from an EMBL/GenBank/DDBJ whole genome shotgun (WGS) entry which is preliminary data.</text>
</comment>
<dbReference type="EMBL" id="WUMU01000001">
    <property type="protein sequence ID" value="MXN16702.1"/>
    <property type="molecule type" value="Genomic_DNA"/>
</dbReference>
<evidence type="ECO:0000313" key="11">
    <source>
        <dbReference type="EMBL" id="MXN16702.1"/>
    </source>
</evidence>
<feature type="compositionally biased region" description="Low complexity" evidence="9">
    <location>
        <begin position="8"/>
        <end position="26"/>
    </location>
</feature>
<dbReference type="GO" id="GO:0003755">
    <property type="term" value="F:peptidyl-prolyl cis-trans isomerase activity"/>
    <property type="evidence" value="ECO:0007669"/>
    <property type="project" value="UniProtKB-KW"/>
</dbReference>
<gene>
    <name evidence="11" type="ORF">GR170_02555</name>
</gene>
<evidence type="ECO:0000256" key="3">
    <source>
        <dbReference type="ARBA" id="ARBA00013194"/>
    </source>
</evidence>
<evidence type="ECO:0000259" key="10">
    <source>
        <dbReference type="PROSITE" id="PS50198"/>
    </source>
</evidence>
<dbReference type="Gene3D" id="3.10.50.40">
    <property type="match status" value="1"/>
</dbReference>
<proteinExistence type="inferred from homology"/>
<dbReference type="AlphaFoldDB" id="A0A6L7FZ42"/>
<keyword evidence="8 11" id="KW-0413">Isomerase</keyword>
<evidence type="ECO:0000256" key="9">
    <source>
        <dbReference type="SAM" id="MobiDB-lite"/>
    </source>
</evidence>
<comment type="similarity">
    <text evidence="2">Belongs to the PpiC/parvulin rotamase family.</text>
</comment>